<evidence type="ECO:0000256" key="5">
    <source>
        <dbReference type="ARBA" id="ARBA00022989"/>
    </source>
</evidence>
<feature type="transmembrane region" description="Helical" evidence="7">
    <location>
        <begin position="278"/>
        <end position="297"/>
    </location>
</feature>
<dbReference type="Pfam" id="PF00528">
    <property type="entry name" value="BPD_transp_1"/>
    <property type="match status" value="1"/>
</dbReference>
<dbReference type="PROSITE" id="PS50928">
    <property type="entry name" value="ABC_TM1"/>
    <property type="match status" value="1"/>
</dbReference>
<keyword evidence="3" id="KW-1003">Cell membrane</keyword>
<feature type="transmembrane region" description="Helical" evidence="7">
    <location>
        <begin position="97"/>
        <end position="121"/>
    </location>
</feature>
<evidence type="ECO:0000256" key="2">
    <source>
        <dbReference type="ARBA" id="ARBA00022448"/>
    </source>
</evidence>
<evidence type="ECO:0000259" key="8">
    <source>
        <dbReference type="PROSITE" id="PS50928"/>
    </source>
</evidence>
<feature type="transmembrane region" description="Helical" evidence="7">
    <location>
        <begin position="33"/>
        <end position="55"/>
    </location>
</feature>
<dbReference type="Proteomes" id="UP001597262">
    <property type="component" value="Unassembled WGS sequence"/>
</dbReference>
<keyword evidence="6 7" id="KW-0472">Membrane</keyword>
<name>A0ABW3S3R1_9BACL</name>
<accession>A0ABW3S3R1</accession>
<feature type="domain" description="ABC transmembrane type-1" evidence="8">
    <location>
        <begin position="95"/>
        <end position="297"/>
    </location>
</feature>
<feature type="transmembrane region" description="Helical" evidence="7">
    <location>
        <begin position="203"/>
        <end position="230"/>
    </location>
</feature>
<feature type="transmembrane region" description="Helical" evidence="7">
    <location>
        <begin position="133"/>
        <end position="150"/>
    </location>
</feature>
<dbReference type="RefSeq" id="WP_379321559.1">
    <property type="nucleotide sequence ID" value="NZ_JBHTLM010000025.1"/>
</dbReference>
<dbReference type="PANTHER" id="PTHR43744">
    <property type="entry name" value="ABC TRANSPORTER PERMEASE PROTEIN MG189-RELATED-RELATED"/>
    <property type="match status" value="1"/>
</dbReference>
<reference evidence="10" key="1">
    <citation type="journal article" date="2019" name="Int. J. Syst. Evol. Microbiol.">
        <title>The Global Catalogue of Microorganisms (GCM) 10K type strain sequencing project: providing services to taxonomists for standard genome sequencing and annotation.</title>
        <authorList>
            <consortium name="The Broad Institute Genomics Platform"/>
            <consortium name="The Broad Institute Genome Sequencing Center for Infectious Disease"/>
            <person name="Wu L."/>
            <person name="Ma J."/>
        </authorList>
    </citation>
    <scope>NUCLEOTIDE SEQUENCE [LARGE SCALE GENOMIC DNA]</scope>
    <source>
        <strain evidence="10">CCUG 59189</strain>
    </source>
</reference>
<dbReference type="SUPFAM" id="SSF161098">
    <property type="entry name" value="MetI-like"/>
    <property type="match status" value="1"/>
</dbReference>
<comment type="caution">
    <text evidence="9">The sequence shown here is derived from an EMBL/GenBank/DDBJ whole genome shotgun (WGS) entry which is preliminary data.</text>
</comment>
<evidence type="ECO:0000256" key="7">
    <source>
        <dbReference type="RuleBase" id="RU363032"/>
    </source>
</evidence>
<dbReference type="EMBL" id="JBHTLM010000025">
    <property type="protein sequence ID" value="MFD1179133.1"/>
    <property type="molecule type" value="Genomic_DNA"/>
</dbReference>
<evidence type="ECO:0000256" key="4">
    <source>
        <dbReference type="ARBA" id="ARBA00022692"/>
    </source>
</evidence>
<keyword evidence="4 7" id="KW-0812">Transmembrane</keyword>
<proteinExistence type="inferred from homology"/>
<evidence type="ECO:0000313" key="10">
    <source>
        <dbReference type="Proteomes" id="UP001597262"/>
    </source>
</evidence>
<dbReference type="Gene3D" id="1.10.3720.10">
    <property type="entry name" value="MetI-like"/>
    <property type="match status" value="1"/>
</dbReference>
<feature type="transmembrane region" description="Helical" evidence="7">
    <location>
        <begin position="162"/>
        <end position="183"/>
    </location>
</feature>
<dbReference type="InterPro" id="IPR000515">
    <property type="entry name" value="MetI-like"/>
</dbReference>
<gene>
    <name evidence="9" type="ORF">ACFQ3W_22905</name>
</gene>
<evidence type="ECO:0000256" key="1">
    <source>
        <dbReference type="ARBA" id="ARBA00004651"/>
    </source>
</evidence>
<keyword evidence="10" id="KW-1185">Reference proteome</keyword>
<keyword evidence="2 7" id="KW-0813">Transport</keyword>
<protein>
    <submittedName>
        <fullName evidence="9">Carbohydrate ABC transporter permease</fullName>
    </submittedName>
</protein>
<dbReference type="PANTHER" id="PTHR43744:SF9">
    <property type="entry name" value="POLYGALACTURONAN_RHAMNOGALACTURONAN TRANSPORT SYSTEM PERMEASE PROTEIN YTCP"/>
    <property type="match status" value="1"/>
</dbReference>
<dbReference type="CDD" id="cd06261">
    <property type="entry name" value="TM_PBP2"/>
    <property type="match status" value="1"/>
</dbReference>
<keyword evidence="5 7" id="KW-1133">Transmembrane helix</keyword>
<sequence length="312" mass="35339">MESNIQPMNGTIPAVKHKSVKIRKSKNDRIFEAISYTIVALIALFCLIPFIVMLAGSFSSEESVLKEGYWFWPRSFSLQAYDFIFRYPADVLNAFKISLSVTVIGTALSLFISTMAAYVLYRKEVKYRNGLAFFLYFTTLFNGGLAPYYLWVCNNLHLKNTYLVLVLVPMFNVMYVLIMRSFISGSIPEPLVESARIDGAGDFRIFFQMILPLSKPALASIGLFTALAYWNDWWTAMMFTDKTQLVSLQYLLYKMLSSINLSSTFAQHVTDNSPKETFKLALTVITTVPIAIVFPFVQKYFVKGVTIGAVKG</sequence>
<evidence type="ECO:0000256" key="6">
    <source>
        <dbReference type="ARBA" id="ARBA00023136"/>
    </source>
</evidence>
<organism evidence="9 10">
    <name type="scientific">Paenibacillus puldeungensis</name>
    <dbReference type="NCBI Taxonomy" id="696536"/>
    <lineage>
        <taxon>Bacteria</taxon>
        <taxon>Bacillati</taxon>
        <taxon>Bacillota</taxon>
        <taxon>Bacilli</taxon>
        <taxon>Bacillales</taxon>
        <taxon>Paenibacillaceae</taxon>
        <taxon>Paenibacillus</taxon>
    </lineage>
</organism>
<dbReference type="InterPro" id="IPR035906">
    <property type="entry name" value="MetI-like_sf"/>
</dbReference>
<evidence type="ECO:0000313" key="9">
    <source>
        <dbReference type="EMBL" id="MFD1179133.1"/>
    </source>
</evidence>
<comment type="subcellular location">
    <subcellularLocation>
        <location evidence="1 7">Cell membrane</location>
        <topology evidence="1 7">Multi-pass membrane protein</topology>
    </subcellularLocation>
</comment>
<evidence type="ECO:0000256" key="3">
    <source>
        <dbReference type="ARBA" id="ARBA00022475"/>
    </source>
</evidence>
<comment type="similarity">
    <text evidence="7">Belongs to the binding-protein-dependent transport system permease family.</text>
</comment>